<accession>A0ABP7KMB0</accession>
<evidence type="ECO:0000256" key="1">
    <source>
        <dbReference type="SAM" id="Coils"/>
    </source>
</evidence>
<evidence type="ECO:0000313" key="2">
    <source>
        <dbReference type="EMBL" id="GAA3882633.1"/>
    </source>
</evidence>
<proteinExistence type="predicted"/>
<feature type="coiled-coil region" evidence="1">
    <location>
        <begin position="155"/>
        <end position="227"/>
    </location>
</feature>
<comment type="caution">
    <text evidence="2">The sequence shown here is derived from an EMBL/GenBank/DDBJ whole genome shotgun (WGS) entry which is preliminary data.</text>
</comment>
<name>A0ABP7KMB0_9MICO</name>
<evidence type="ECO:0008006" key="4">
    <source>
        <dbReference type="Google" id="ProtNLM"/>
    </source>
</evidence>
<reference evidence="3" key="1">
    <citation type="journal article" date="2019" name="Int. J. Syst. Evol. Microbiol.">
        <title>The Global Catalogue of Microorganisms (GCM) 10K type strain sequencing project: providing services to taxonomists for standard genome sequencing and annotation.</title>
        <authorList>
            <consortium name="The Broad Institute Genomics Platform"/>
            <consortium name="The Broad Institute Genome Sequencing Center for Infectious Disease"/>
            <person name="Wu L."/>
            <person name="Ma J."/>
        </authorList>
    </citation>
    <scope>NUCLEOTIDE SEQUENCE [LARGE SCALE GENOMIC DNA]</scope>
    <source>
        <strain evidence="3">JCM 17021</strain>
    </source>
</reference>
<dbReference type="EMBL" id="BAABCN010000007">
    <property type="protein sequence ID" value="GAA3882633.1"/>
    <property type="molecule type" value="Genomic_DNA"/>
</dbReference>
<dbReference type="RefSeq" id="WP_345067322.1">
    <property type="nucleotide sequence ID" value="NZ_BAABCN010000007.1"/>
</dbReference>
<gene>
    <name evidence="2" type="ORF">GCM10022381_26120</name>
</gene>
<dbReference type="Proteomes" id="UP001501803">
    <property type="component" value="Unassembled WGS sequence"/>
</dbReference>
<keyword evidence="3" id="KW-1185">Reference proteome</keyword>
<evidence type="ECO:0000313" key="3">
    <source>
        <dbReference type="Proteomes" id="UP001501803"/>
    </source>
</evidence>
<sequence length="415" mass="45194">MGRRRGFLAEIQHQNRLAEQRQRAAVREQEAAYKRAVSAQNAAQRAQLAAARASEADRKRMEKEAAAAYITAMQAEAEQLNATLLAGYDQLDNLLTATLDVDDYVDLEALRKQAEHPPFVRPNLEKPIPAPPALVAPAEPVRRVVERPTGLFGRKKKLAESEAQADAELNAARQTWELSTSSLPSRQAQQVAAHAIAEKARIDELAIERARYEAECANRESEVAEHNASVDQLIANLGYGDAAAIHEYIGIVIANSVYPDSFEIDHESEFDSSSAELRLRVLVPGPDLIPTVKSYRYVKASDEIAATEQSQKDSKDRYAGIVHQVALRSLHEVFEADRRGLIQSISLEVGTQTISPATGTETYVPFVAVGVARPTFDAIELSGVVPVATLEHLGAALSKNPLGLVPANGSGVRRS</sequence>
<protein>
    <recommendedName>
        <fullName evidence="4">Restriction system protein</fullName>
    </recommendedName>
</protein>
<keyword evidence="1" id="KW-0175">Coiled coil</keyword>
<organism evidence="2 3">
    <name type="scientific">Leifsonia kafniensis</name>
    <dbReference type="NCBI Taxonomy" id="475957"/>
    <lineage>
        <taxon>Bacteria</taxon>
        <taxon>Bacillati</taxon>
        <taxon>Actinomycetota</taxon>
        <taxon>Actinomycetes</taxon>
        <taxon>Micrococcales</taxon>
        <taxon>Microbacteriaceae</taxon>
        <taxon>Leifsonia</taxon>
    </lineage>
</organism>